<dbReference type="PROSITE" id="PS00070">
    <property type="entry name" value="ALDEHYDE_DEHYDR_CYS"/>
    <property type="match status" value="1"/>
</dbReference>
<dbReference type="InterPro" id="IPR029510">
    <property type="entry name" value="Ald_DH_CS_GLU"/>
</dbReference>
<protein>
    <submittedName>
        <fullName evidence="6">Aldehyde dehydrogenase family protein</fullName>
    </submittedName>
</protein>
<evidence type="ECO:0000256" key="3">
    <source>
        <dbReference type="PROSITE-ProRule" id="PRU10007"/>
    </source>
</evidence>
<gene>
    <name evidence="6" type="ORF">FOZ76_15910</name>
</gene>
<dbReference type="GO" id="GO:0004030">
    <property type="term" value="F:aldehyde dehydrogenase [NAD(P)+] activity"/>
    <property type="evidence" value="ECO:0007669"/>
    <property type="project" value="UniProtKB-ARBA"/>
</dbReference>
<evidence type="ECO:0000256" key="1">
    <source>
        <dbReference type="ARBA" id="ARBA00009986"/>
    </source>
</evidence>
<dbReference type="RefSeq" id="WP_143949244.1">
    <property type="nucleotide sequence ID" value="NZ_BAABMB010000001.1"/>
</dbReference>
<dbReference type="Gene3D" id="3.40.605.10">
    <property type="entry name" value="Aldehyde Dehydrogenase, Chain A, domain 1"/>
    <property type="match status" value="1"/>
</dbReference>
<dbReference type="Gene3D" id="3.40.309.10">
    <property type="entry name" value="Aldehyde Dehydrogenase, Chain A, domain 2"/>
    <property type="match status" value="1"/>
</dbReference>
<dbReference type="InterPro" id="IPR016161">
    <property type="entry name" value="Ald_DH/histidinol_DH"/>
</dbReference>
<keyword evidence="2 4" id="KW-0560">Oxidoreductase</keyword>
<dbReference type="AlphaFoldDB" id="A0A556AIZ9"/>
<dbReference type="EMBL" id="VLTJ01000029">
    <property type="protein sequence ID" value="TSH92878.1"/>
    <property type="molecule type" value="Genomic_DNA"/>
</dbReference>
<accession>A0A556AIZ9</accession>
<evidence type="ECO:0000256" key="2">
    <source>
        <dbReference type="ARBA" id="ARBA00023002"/>
    </source>
</evidence>
<proteinExistence type="inferred from homology"/>
<dbReference type="PANTHER" id="PTHR11699">
    <property type="entry name" value="ALDEHYDE DEHYDROGENASE-RELATED"/>
    <property type="match status" value="1"/>
</dbReference>
<comment type="caution">
    <text evidence="6">The sequence shown here is derived from an EMBL/GenBank/DDBJ whole genome shotgun (WGS) entry which is preliminary data.</text>
</comment>
<dbReference type="FunFam" id="3.40.309.10:FF:000012">
    <property type="entry name" value="Betaine aldehyde dehydrogenase"/>
    <property type="match status" value="1"/>
</dbReference>
<keyword evidence="7" id="KW-1185">Reference proteome</keyword>
<evidence type="ECO:0000313" key="7">
    <source>
        <dbReference type="Proteomes" id="UP000318405"/>
    </source>
</evidence>
<organism evidence="6 7">
    <name type="scientific">Verticiella sediminum</name>
    <dbReference type="NCBI Taxonomy" id="1247510"/>
    <lineage>
        <taxon>Bacteria</taxon>
        <taxon>Pseudomonadati</taxon>
        <taxon>Pseudomonadota</taxon>
        <taxon>Betaproteobacteria</taxon>
        <taxon>Burkholderiales</taxon>
        <taxon>Alcaligenaceae</taxon>
        <taxon>Verticiella</taxon>
    </lineage>
</organism>
<comment type="similarity">
    <text evidence="1 4">Belongs to the aldehyde dehydrogenase family.</text>
</comment>
<dbReference type="InterPro" id="IPR016162">
    <property type="entry name" value="Ald_DH_N"/>
</dbReference>
<dbReference type="PROSITE" id="PS00687">
    <property type="entry name" value="ALDEHYDE_DEHYDR_GLU"/>
    <property type="match status" value="1"/>
</dbReference>
<evidence type="ECO:0000313" key="6">
    <source>
        <dbReference type="EMBL" id="TSH92878.1"/>
    </source>
</evidence>
<feature type="active site" evidence="3">
    <location>
        <position position="267"/>
    </location>
</feature>
<evidence type="ECO:0000259" key="5">
    <source>
        <dbReference type="Pfam" id="PF00171"/>
    </source>
</evidence>
<dbReference type="InterPro" id="IPR015590">
    <property type="entry name" value="Aldehyde_DH_dom"/>
</dbReference>
<dbReference type="Proteomes" id="UP000318405">
    <property type="component" value="Unassembled WGS sequence"/>
</dbReference>
<dbReference type="FunFam" id="3.40.605.10:FF:000001">
    <property type="entry name" value="Aldehyde dehydrogenase 1"/>
    <property type="match status" value="1"/>
</dbReference>
<evidence type="ECO:0000256" key="4">
    <source>
        <dbReference type="RuleBase" id="RU003345"/>
    </source>
</evidence>
<dbReference type="InterPro" id="IPR016160">
    <property type="entry name" value="Ald_DH_CS_CYS"/>
</dbReference>
<reference evidence="6 7" key="1">
    <citation type="submission" date="2019-07" db="EMBL/GenBank/DDBJ databases">
        <title>Qingshengfaniella alkalisoli gen. nov., sp. nov., isolated from saline soil.</title>
        <authorList>
            <person name="Xu L."/>
            <person name="Huang X.-X."/>
            <person name="Sun J.-Q."/>
        </authorList>
    </citation>
    <scope>NUCLEOTIDE SEQUENCE [LARGE SCALE GENOMIC DNA]</scope>
    <source>
        <strain evidence="6 7">DSM 27279</strain>
    </source>
</reference>
<dbReference type="SUPFAM" id="SSF53720">
    <property type="entry name" value="ALDH-like"/>
    <property type="match status" value="1"/>
</dbReference>
<name>A0A556AIZ9_9BURK</name>
<dbReference type="InterPro" id="IPR016163">
    <property type="entry name" value="Ald_DH_C"/>
</dbReference>
<dbReference type="OrthoDB" id="6187633at2"/>
<sequence length="497" mass="52860">MHDVTEQLLPSVARFIEEPHGFFIDAEFSAGEAVCRSDVIDPARGVVISTAAEAGQSDVERAVQAAREALTRGPWSTMTPALRSRALNHLADLIESSIEPLAQVETLNAGMLLTDNRSMMIRVAAEQFRYAAGACTRLCGQTIPSSRAGTWHAYTTRDPVGVAALIVPWNAPLMLTAQKLAPALAAGCTVVLKPAQETPLSALWLGRLILDAGIPPGVVNIVTGGAAVGQALAEHPDIDKISFTGSTQTGRLVARAATGNLKRVTLELGGKSPVIVFPDADLDQAVAGAFGAIFRNAGQTCVAGSRLFVHRSVHDQVVEDIVRRTRAIKLGHGFDPASQMGPMVSARHRERVLGYISRGLDEGATLLTGRADEMSTMPGFFVEPTILADVSSDMTVMREEIFGPVLCVSRFDDDLQDIAKQANDSAFGLSASVWTRDLRTAHTMTRLLQSGMVSVNVHGGIDPAIPFGGVKQSGWGRECGDEGVLAYTEVKSVSICL</sequence>
<dbReference type="Pfam" id="PF00171">
    <property type="entry name" value="Aldedh"/>
    <property type="match status" value="1"/>
</dbReference>
<feature type="domain" description="Aldehyde dehydrogenase" evidence="5">
    <location>
        <begin position="37"/>
        <end position="493"/>
    </location>
</feature>